<evidence type="ECO:0000256" key="7">
    <source>
        <dbReference type="RuleBase" id="RU367016"/>
    </source>
</evidence>
<gene>
    <name evidence="9" type="ORF">OP10G_1542</name>
</gene>
<evidence type="ECO:0000313" key="10">
    <source>
        <dbReference type="Proteomes" id="UP000027982"/>
    </source>
</evidence>
<dbReference type="STRING" id="661478.OP10G_1542"/>
<organism evidence="9 10">
    <name type="scientific">Fimbriimonas ginsengisoli Gsoil 348</name>
    <dbReference type="NCBI Taxonomy" id="661478"/>
    <lineage>
        <taxon>Bacteria</taxon>
        <taxon>Bacillati</taxon>
        <taxon>Armatimonadota</taxon>
        <taxon>Fimbriimonadia</taxon>
        <taxon>Fimbriimonadales</taxon>
        <taxon>Fimbriimonadaceae</taxon>
        <taxon>Fimbriimonas</taxon>
    </lineage>
</organism>
<feature type="transmembrane region" description="Helical" evidence="7">
    <location>
        <begin position="68"/>
        <end position="86"/>
    </location>
</feature>
<keyword evidence="6 7" id="KW-0472">Membrane</keyword>
<dbReference type="HOGENOM" id="CLU_044208_6_1_0"/>
<comment type="subcellular location">
    <subcellularLocation>
        <location evidence="1 7">Cell membrane</location>
        <topology evidence="1 7">Multi-pass membrane protein</topology>
    </subcellularLocation>
</comment>
<evidence type="ECO:0000256" key="4">
    <source>
        <dbReference type="ARBA" id="ARBA00022692"/>
    </source>
</evidence>
<dbReference type="RefSeq" id="WP_025226483.1">
    <property type="nucleotide sequence ID" value="NZ_CP007139.1"/>
</dbReference>
<accession>A0A068NQ73</accession>
<protein>
    <submittedName>
        <fullName evidence="9">DedA protein</fullName>
    </submittedName>
</protein>
<dbReference type="OrthoDB" id="9813426at2"/>
<dbReference type="InterPro" id="IPR058127">
    <property type="entry name" value="DedA"/>
</dbReference>
<comment type="similarity">
    <text evidence="2 7">Belongs to the DedA family.</text>
</comment>
<dbReference type="EMBL" id="CP007139">
    <property type="protein sequence ID" value="AIE84910.1"/>
    <property type="molecule type" value="Genomic_DNA"/>
</dbReference>
<name>A0A068NQ73_FIMGI</name>
<feature type="transmembrane region" description="Helical" evidence="7">
    <location>
        <begin position="21"/>
        <end position="43"/>
    </location>
</feature>
<keyword evidence="5 7" id="KW-1133">Transmembrane helix</keyword>
<evidence type="ECO:0000259" key="8">
    <source>
        <dbReference type="Pfam" id="PF09335"/>
    </source>
</evidence>
<dbReference type="GO" id="GO:0005886">
    <property type="term" value="C:plasma membrane"/>
    <property type="evidence" value="ECO:0007669"/>
    <property type="project" value="UniProtKB-SubCell"/>
</dbReference>
<evidence type="ECO:0000256" key="6">
    <source>
        <dbReference type="ARBA" id="ARBA00023136"/>
    </source>
</evidence>
<feature type="transmembrane region" description="Helical" evidence="7">
    <location>
        <begin position="191"/>
        <end position="209"/>
    </location>
</feature>
<keyword evidence="4 7" id="KW-0812">Transmembrane</keyword>
<keyword evidence="10" id="KW-1185">Reference proteome</keyword>
<dbReference type="KEGG" id="fgi:OP10G_1542"/>
<dbReference type="NCBIfam" id="NF008102">
    <property type="entry name" value="PRK10847.1"/>
    <property type="match status" value="1"/>
</dbReference>
<dbReference type="eggNOG" id="COG0586">
    <property type="taxonomic scope" value="Bacteria"/>
</dbReference>
<dbReference type="InterPro" id="IPR032818">
    <property type="entry name" value="DedA-like"/>
</dbReference>
<reference evidence="9 10" key="1">
    <citation type="journal article" date="2014" name="PLoS ONE">
        <title>The first complete genome sequence of the class fimbriimonadia in the phylum armatimonadetes.</title>
        <authorList>
            <person name="Hu Z.Y."/>
            <person name="Wang Y.Z."/>
            <person name="Im W.T."/>
            <person name="Wang S.Y."/>
            <person name="Zhao G.P."/>
            <person name="Zheng H.J."/>
            <person name="Quan Z.X."/>
        </authorList>
    </citation>
    <scope>NUCLEOTIDE SEQUENCE [LARGE SCALE GENOMIC DNA]</scope>
    <source>
        <strain evidence="9">Gsoil 348</strain>
    </source>
</reference>
<sequence>MIDFLIHLDKNVRDLVPHYGAGAYGILFAIIFAETGLIVVPFLPGDSLLFMLGIFSVSSVVKGQVEPPAFNVWIIFPLLAAAAILGDQLNYQIGRYFGSHLFKNEKSKLFKPSHLRTTHEFYEKHGSKTVLLARFVPIVRALAPFVAGMSSMPYRTFTAWSVGGAVLWVGVCVFAGHLFGNIPIVRDHFEIGILVILAFSVIPVIFEVVRHRKKKANGNQSRS</sequence>
<feature type="transmembrane region" description="Helical" evidence="7">
    <location>
        <begin position="157"/>
        <end position="179"/>
    </location>
</feature>
<evidence type="ECO:0000256" key="5">
    <source>
        <dbReference type="ARBA" id="ARBA00022989"/>
    </source>
</evidence>
<dbReference type="InterPro" id="IPR032816">
    <property type="entry name" value="VTT_dom"/>
</dbReference>
<dbReference type="AlphaFoldDB" id="A0A068NQ73"/>
<evidence type="ECO:0000256" key="2">
    <source>
        <dbReference type="ARBA" id="ARBA00010792"/>
    </source>
</evidence>
<evidence type="ECO:0000313" key="9">
    <source>
        <dbReference type="EMBL" id="AIE84910.1"/>
    </source>
</evidence>
<dbReference type="PANTHER" id="PTHR30353">
    <property type="entry name" value="INNER MEMBRANE PROTEIN DEDA-RELATED"/>
    <property type="match status" value="1"/>
</dbReference>
<proteinExistence type="inferred from homology"/>
<keyword evidence="3 7" id="KW-1003">Cell membrane</keyword>
<dbReference type="Pfam" id="PF09335">
    <property type="entry name" value="VTT_dom"/>
    <property type="match status" value="1"/>
</dbReference>
<evidence type="ECO:0000256" key="1">
    <source>
        <dbReference type="ARBA" id="ARBA00004651"/>
    </source>
</evidence>
<dbReference type="PANTHER" id="PTHR30353:SF0">
    <property type="entry name" value="TRANSMEMBRANE PROTEIN"/>
    <property type="match status" value="1"/>
</dbReference>
<feature type="domain" description="VTT" evidence="8">
    <location>
        <begin position="44"/>
        <end position="177"/>
    </location>
</feature>
<dbReference type="Proteomes" id="UP000027982">
    <property type="component" value="Chromosome"/>
</dbReference>
<evidence type="ECO:0000256" key="3">
    <source>
        <dbReference type="ARBA" id="ARBA00022475"/>
    </source>
</evidence>